<evidence type="ECO:0000256" key="3">
    <source>
        <dbReference type="ARBA" id="ARBA00023163"/>
    </source>
</evidence>
<dbReference type="GO" id="GO:0000976">
    <property type="term" value="F:transcription cis-regulatory region binding"/>
    <property type="evidence" value="ECO:0007669"/>
    <property type="project" value="TreeGrafter"/>
</dbReference>
<keyword evidence="3" id="KW-0804">Transcription</keyword>
<dbReference type="SUPFAM" id="SSF46689">
    <property type="entry name" value="Homeodomain-like"/>
    <property type="match status" value="1"/>
</dbReference>
<comment type="caution">
    <text evidence="6">The sequence shown here is derived from an EMBL/GenBank/DDBJ whole genome shotgun (WGS) entry which is preliminary data.</text>
</comment>
<dbReference type="PROSITE" id="PS01081">
    <property type="entry name" value="HTH_TETR_1"/>
    <property type="match status" value="1"/>
</dbReference>
<sequence length="208" mass="23010">MARIKASEAERDSSVDKSEKILQGAMQEFLAHGYAGASMDRVASRAGVSKATVYSYFQDKEGLFKTLVEQMATKRFQSVFGKQPPEGDASVVLPKLAKAALAQMIDDKEHRAFMRVIFGESGRFPELAQVCVRCLPKPAIEMVTQYLKAHPELNLPDPEATAWILMGTLISFMNIQEMLHGKEIIPMESDRLIESLTYLIAGAANPKS</sequence>
<name>A0AAV3X8P9_9CYAN</name>
<evidence type="ECO:0000256" key="2">
    <source>
        <dbReference type="ARBA" id="ARBA00023125"/>
    </source>
</evidence>
<gene>
    <name evidence="6" type="ORF">MiSe_17690</name>
</gene>
<dbReference type="InterPro" id="IPR050109">
    <property type="entry name" value="HTH-type_TetR-like_transc_reg"/>
</dbReference>
<evidence type="ECO:0000313" key="7">
    <source>
        <dbReference type="Proteomes" id="UP001050975"/>
    </source>
</evidence>
<evidence type="ECO:0000256" key="4">
    <source>
        <dbReference type="PROSITE-ProRule" id="PRU00335"/>
    </source>
</evidence>
<organism evidence="6 7">
    <name type="scientific">Microseira wollei NIES-4236</name>
    <dbReference type="NCBI Taxonomy" id="2530354"/>
    <lineage>
        <taxon>Bacteria</taxon>
        <taxon>Bacillati</taxon>
        <taxon>Cyanobacteriota</taxon>
        <taxon>Cyanophyceae</taxon>
        <taxon>Oscillatoriophycideae</taxon>
        <taxon>Aerosakkonematales</taxon>
        <taxon>Aerosakkonemataceae</taxon>
        <taxon>Microseira</taxon>
    </lineage>
</organism>
<dbReference type="PROSITE" id="PS50977">
    <property type="entry name" value="HTH_TETR_2"/>
    <property type="match status" value="1"/>
</dbReference>
<dbReference type="AlphaFoldDB" id="A0AAV3X8P9"/>
<dbReference type="GO" id="GO:0003700">
    <property type="term" value="F:DNA-binding transcription factor activity"/>
    <property type="evidence" value="ECO:0007669"/>
    <property type="project" value="TreeGrafter"/>
</dbReference>
<dbReference type="EMBL" id="BLAY01000021">
    <property type="protein sequence ID" value="GET37016.1"/>
    <property type="molecule type" value="Genomic_DNA"/>
</dbReference>
<proteinExistence type="predicted"/>
<dbReference type="Proteomes" id="UP001050975">
    <property type="component" value="Unassembled WGS sequence"/>
</dbReference>
<protein>
    <submittedName>
        <fullName evidence="6">TetR family transcriptional regulator</fullName>
    </submittedName>
</protein>
<keyword evidence="2 4" id="KW-0238">DNA-binding</keyword>
<dbReference type="GO" id="GO:0045892">
    <property type="term" value="P:negative regulation of DNA-templated transcription"/>
    <property type="evidence" value="ECO:0007669"/>
    <property type="project" value="UniProtKB-ARBA"/>
</dbReference>
<dbReference type="FunFam" id="1.10.10.60:FF:000141">
    <property type="entry name" value="TetR family transcriptional regulator"/>
    <property type="match status" value="1"/>
</dbReference>
<dbReference type="Gene3D" id="1.10.357.10">
    <property type="entry name" value="Tetracycline Repressor, domain 2"/>
    <property type="match status" value="1"/>
</dbReference>
<dbReference type="PANTHER" id="PTHR30055">
    <property type="entry name" value="HTH-TYPE TRANSCRIPTIONAL REGULATOR RUTR"/>
    <property type="match status" value="1"/>
</dbReference>
<evidence type="ECO:0000256" key="1">
    <source>
        <dbReference type="ARBA" id="ARBA00023015"/>
    </source>
</evidence>
<feature type="DNA-binding region" description="H-T-H motif" evidence="4">
    <location>
        <begin position="38"/>
        <end position="57"/>
    </location>
</feature>
<keyword evidence="1" id="KW-0805">Transcription regulation</keyword>
<dbReference type="InterPro" id="IPR023772">
    <property type="entry name" value="DNA-bd_HTH_TetR-type_CS"/>
</dbReference>
<reference evidence="6" key="1">
    <citation type="submission" date="2019-10" db="EMBL/GenBank/DDBJ databases">
        <title>Draft genome sequece of Microseira wollei NIES-4236.</title>
        <authorList>
            <person name="Yamaguchi H."/>
            <person name="Suzuki S."/>
            <person name="Kawachi M."/>
        </authorList>
    </citation>
    <scope>NUCLEOTIDE SEQUENCE</scope>
    <source>
        <strain evidence="6">NIES-4236</strain>
    </source>
</reference>
<feature type="domain" description="HTH tetR-type" evidence="5">
    <location>
        <begin position="15"/>
        <end position="75"/>
    </location>
</feature>
<dbReference type="Pfam" id="PF00440">
    <property type="entry name" value="TetR_N"/>
    <property type="match status" value="1"/>
</dbReference>
<dbReference type="InterPro" id="IPR009057">
    <property type="entry name" value="Homeodomain-like_sf"/>
</dbReference>
<dbReference type="PANTHER" id="PTHR30055:SF234">
    <property type="entry name" value="HTH-TYPE TRANSCRIPTIONAL REGULATOR BETI"/>
    <property type="match status" value="1"/>
</dbReference>
<dbReference type="InterPro" id="IPR039536">
    <property type="entry name" value="TetR_C_Proteobacteria"/>
</dbReference>
<accession>A0AAV3X8P9</accession>
<evidence type="ECO:0000259" key="5">
    <source>
        <dbReference type="PROSITE" id="PS50977"/>
    </source>
</evidence>
<evidence type="ECO:0000313" key="6">
    <source>
        <dbReference type="EMBL" id="GET37016.1"/>
    </source>
</evidence>
<dbReference type="RefSeq" id="WP_226577767.1">
    <property type="nucleotide sequence ID" value="NZ_BLAY01000021.1"/>
</dbReference>
<dbReference type="InterPro" id="IPR001647">
    <property type="entry name" value="HTH_TetR"/>
</dbReference>
<dbReference type="PRINTS" id="PR00455">
    <property type="entry name" value="HTHTETR"/>
</dbReference>
<dbReference type="Pfam" id="PF14246">
    <property type="entry name" value="TetR_C_7"/>
    <property type="match status" value="1"/>
</dbReference>
<keyword evidence="7" id="KW-1185">Reference proteome</keyword>